<evidence type="ECO:0000256" key="3">
    <source>
        <dbReference type="ARBA" id="ARBA00023237"/>
    </source>
</evidence>
<dbReference type="Gene3D" id="2.40.170.20">
    <property type="entry name" value="TonB-dependent receptor, beta-barrel domain"/>
    <property type="match status" value="1"/>
</dbReference>
<evidence type="ECO:0000256" key="1">
    <source>
        <dbReference type="ARBA" id="ARBA00004442"/>
    </source>
</evidence>
<dbReference type="PANTHER" id="PTHR40980">
    <property type="entry name" value="PLUG DOMAIN-CONTAINING PROTEIN"/>
    <property type="match status" value="1"/>
</dbReference>
<dbReference type="SUPFAM" id="SSF49464">
    <property type="entry name" value="Carboxypeptidase regulatory domain-like"/>
    <property type="match status" value="1"/>
</dbReference>
<accession>A0ABQ1V3Q8</accession>
<dbReference type="InterPro" id="IPR041700">
    <property type="entry name" value="OMP_b-brl_3"/>
</dbReference>
<keyword evidence="3" id="KW-0998">Cell outer membrane</keyword>
<evidence type="ECO:0000313" key="6">
    <source>
        <dbReference type="EMBL" id="GGF36839.1"/>
    </source>
</evidence>
<dbReference type="Pfam" id="PF07715">
    <property type="entry name" value="Plug"/>
    <property type="match status" value="1"/>
</dbReference>
<dbReference type="InterPro" id="IPR036942">
    <property type="entry name" value="Beta-barrel_TonB_sf"/>
</dbReference>
<keyword evidence="2" id="KW-0472">Membrane</keyword>
<dbReference type="Gene3D" id="2.60.40.1120">
    <property type="entry name" value="Carboxypeptidase-like, regulatory domain"/>
    <property type="match status" value="1"/>
</dbReference>
<dbReference type="PANTHER" id="PTHR40980:SF4">
    <property type="entry name" value="TONB-DEPENDENT RECEPTOR-LIKE BETA-BARREL DOMAIN-CONTAINING PROTEIN"/>
    <property type="match status" value="1"/>
</dbReference>
<comment type="subcellular location">
    <subcellularLocation>
        <location evidence="1">Cell outer membrane</location>
    </subcellularLocation>
</comment>
<evidence type="ECO:0000256" key="2">
    <source>
        <dbReference type="ARBA" id="ARBA00023136"/>
    </source>
</evidence>
<feature type="domain" description="Outer membrane protein beta-barrel" evidence="5">
    <location>
        <begin position="349"/>
        <end position="748"/>
    </location>
</feature>
<sequence length="768" mass="88278">MAQEKLLRGSVTDVQNMPLPGAAIQLKGKEVGTVTDMEGRFSLSLAKGDVMMVSFLGFQLREITYAGEEEMNIVLEEAATDLDEVVVSFKEPLIETQKGTTTFRVDKLATNSGVSAMEVLKKLPGVSLNQNGQILWRGSAGINVMVDGKRSFLTGNQLAIYLEGFNADEIEKIELIKNPSAAYEAEGNAGLINIVTKGQKPKGYAIGLRSNVSKGRYWRTNQGISASLNKGKWSIYGSFDYNTPHRYRSSQSGNTITENGQQVSLERNNEVPFRINYYTWKMGGDWQLAPNHRMGIDYHGYFDDFRGTKTSTIRKNSPTDKLLSTVHSVYELQEPYHYDAIGWDYQFDMDEKGRKLTADARYISYRNYSDGLMESDHLDSEGNLIETNILRMHQPGFIKIFSTRVDLDLPIAEWDIKAGLKYGQAENDNNFRFEELSDGTFVMIPESTNHYRYHETISAGYLSALRTFQDLEVRGGLRLEYTKAQSSLMEGDFDKKWEYIKLFPSLSFTYTVNDKHNVDLAVSRRINRPSYSSLNPVRWYNDEYFYYYGNPSLVPEMGWLFNFSWTFPKDFVASVDYSQRNQYISRKLSYDSNGVTVRSQSANFSHFDRWDFTLTAPITVNDYWDIQAYAGVNHTRYPIEEASQERKLSRWATTFSLQQQLTFLEHYSFDMTISYTSPELQGMYLTKNLFFTDIGIKRSFMEEKLEAVLTLTDVFNSYRLYGQSQSTLIDYHYMDKPDSRRLGLTVSYRIGGKLFKEKARKSEEEERL</sequence>
<proteinExistence type="predicted"/>
<gene>
    <name evidence="6" type="ORF">GCM10011339_26700</name>
</gene>
<name>A0ABQ1V3Q8_9BACT</name>
<evidence type="ECO:0000313" key="7">
    <source>
        <dbReference type="Proteomes" id="UP000647339"/>
    </source>
</evidence>
<organism evidence="6 7">
    <name type="scientific">Echinicola rosea</name>
    <dbReference type="NCBI Taxonomy" id="1807691"/>
    <lineage>
        <taxon>Bacteria</taxon>
        <taxon>Pseudomonadati</taxon>
        <taxon>Bacteroidota</taxon>
        <taxon>Cytophagia</taxon>
        <taxon>Cytophagales</taxon>
        <taxon>Cyclobacteriaceae</taxon>
        <taxon>Echinicola</taxon>
    </lineage>
</organism>
<dbReference type="InterPro" id="IPR012910">
    <property type="entry name" value="Plug_dom"/>
</dbReference>
<evidence type="ECO:0000259" key="4">
    <source>
        <dbReference type="Pfam" id="PF07715"/>
    </source>
</evidence>
<dbReference type="Gene3D" id="2.170.130.10">
    <property type="entry name" value="TonB-dependent receptor, plug domain"/>
    <property type="match status" value="1"/>
</dbReference>
<dbReference type="Proteomes" id="UP000647339">
    <property type="component" value="Unassembled WGS sequence"/>
</dbReference>
<evidence type="ECO:0000259" key="5">
    <source>
        <dbReference type="Pfam" id="PF14905"/>
    </source>
</evidence>
<dbReference type="SUPFAM" id="SSF56935">
    <property type="entry name" value="Porins"/>
    <property type="match status" value="1"/>
</dbReference>
<dbReference type="Pfam" id="PF14905">
    <property type="entry name" value="OMP_b-brl_3"/>
    <property type="match status" value="1"/>
</dbReference>
<feature type="domain" description="TonB-dependent receptor plug" evidence="4">
    <location>
        <begin position="94"/>
        <end position="189"/>
    </location>
</feature>
<keyword evidence="6" id="KW-0675">Receptor</keyword>
<comment type="caution">
    <text evidence="6">The sequence shown here is derived from an EMBL/GenBank/DDBJ whole genome shotgun (WGS) entry which is preliminary data.</text>
</comment>
<dbReference type="EMBL" id="BMIU01000012">
    <property type="protein sequence ID" value="GGF36839.1"/>
    <property type="molecule type" value="Genomic_DNA"/>
</dbReference>
<keyword evidence="7" id="KW-1185">Reference proteome</keyword>
<dbReference type="InterPro" id="IPR037066">
    <property type="entry name" value="Plug_dom_sf"/>
</dbReference>
<reference evidence="7" key="1">
    <citation type="journal article" date="2019" name="Int. J. Syst. Evol. Microbiol.">
        <title>The Global Catalogue of Microorganisms (GCM) 10K type strain sequencing project: providing services to taxonomists for standard genome sequencing and annotation.</title>
        <authorList>
            <consortium name="The Broad Institute Genomics Platform"/>
            <consortium name="The Broad Institute Genome Sequencing Center for Infectious Disease"/>
            <person name="Wu L."/>
            <person name="Ma J."/>
        </authorList>
    </citation>
    <scope>NUCLEOTIDE SEQUENCE [LARGE SCALE GENOMIC DNA]</scope>
    <source>
        <strain evidence="7">CGMCC 1.15407</strain>
    </source>
</reference>
<protein>
    <submittedName>
        <fullName evidence="6">TonB-dependent receptor</fullName>
    </submittedName>
</protein>
<dbReference type="InterPro" id="IPR008969">
    <property type="entry name" value="CarboxyPept-like_regulatory"/>
</dbReference>
<dbReference type="Pfam" id="PF13715">
    <property type="entry name" value="CarbopepD_reg_2"/>
    <property type="match status" value="1"/>
</dbReference>